<dbReference type="GO" id="GO:0004519">
    <property type="term" value="F:endonuclease activity"/>
    <property type="evidence" value="ECO:0007669"/>
    <property type="project" value="UniProtKB-KW"/>
</dbReference>
<dbReference type="Gene3D" id="3.60.10.10">
    <property type="entry name" value="Endonuclease/exonuclease/phosphatase"/>
    <property type="match status" value="1"/>
</dbReference>
<dbReference type="Proteomes" id="UP000501868">
    <property type="component" value="Chromosome"/>
</dbReference>
<dbReference type="Pfam" id="PF00932">
    <property type="entry name" value="LTD"/>
    <property type="match status" value="1"/>
</dbReference>
<dbReference type="PANTHER" id="PTHR42834:SF1">
    <property type="entry name" value="ENDONUCLEASE_EXONUCLEASE_PHOSPHATASE FAMILY PROTEIN (AFU_ORTHOLOGUE AFUA_3G09210)"/>
    <property type="match status" value="1"/>
</dbReference>
<proteinExistence type="predicted"/>
<dbReference type="InterPro" id="IPR015919">
    <property type="entry name" value="Cadherin-like_sf"/>
</dbReference>
<evidence type="ECO:0000259" key="1">
    <source>
        <dbReference type="PROSITE" id="PS51841"/>
    </source>
</evidence>
<dbReference type="InterPro" id="IPR044925">
    <property type="entry name" value="His-Me_finger_sf"/>
</dbReference>
<name>A0A6H1PBA0_PRIMG</name>
<dbReference type="GO" id="GO:0016020">
    <property type="term" value="C:membrane"/>
    <property type="evidence" value="ECO:0007669"/>
    <property type="project" value="InterPro"/>
</dbReference>
<dbReference type="Gene3D" id="2.60.40.10">
    <property type="entry name" value="Immunoglobulins"/>
    <property type="match status" value="1"/>
</dbReference>
<reference evidence="2 3" key="2">
    <citation type="submission" date="2020-04" db="EMBL/GenBank/DDBJ databases">
        <authorList>
            <person name="Fomenkov A."/>
            <person name="Anton B.P."/>
            <person name="Roberts R.J."/>
        </authorList>
    </citation>
    <scope>NUCLEOTIDE SEQUENCE [LARGE SCALE GENOMIC DNA]</scope>
    <source>
        <strain evidence="2 3">S2</strain>
    </source>
</reference>
<dbReference type="SUPFAM" id="SSF49313">
    <property type="entry name" value="Cadherin-like"/>
    <property type="match status" value="1"/>
</dbReference>
<dbReference type="PROSITE" id="PS51841">
    <property type="entry name" value="LTD"/>
    <property type="match status" value="1"/>
</dbReference>
<protein>
    <submittedName>
        <fullName evidence="2">Endonuclease</fullName>
    </submittedName>
</protein>
<dbReference type="Pfam" id="PF17963">
    <property type="entry name" value="Big_9"/>
    <property type="match status" value="1"/>
</dbReference>
<dbReference type="InterPro" id="IPR036691">
    <property type="entry name" value="Endo/exonu/phosph_ase_sf"/>
</dbReference>
<reference evidence="2 3" key="1">
    <citation type="submission" date="2020-04" db="EMBL/GenBank/DDBJ databases">
        <title>Genome-Wide Identification of 5-Methylcytosine Sites in Bacterial Genomes By High-Throughput Sequencing of MspJI Restriction Fragments.</title>
        <authorList>
            <person name="Wu V."/>
        </authorList>
    </citation>
    <scope>NUCLEOTIDE SEQUENCE [LARGE SCALE GENOMIC DNA]</scope>
    <source>
        <strain evidence="2 3">S2</strain>
    </source>
</reference>
<dbReference type="InterPro" id="IPR013783">
    <property type="entry name" value="Ig-like_fold"/>
</dbReference>
<gene>
    <name evidence="2" type="ORF">HFZ78_31505</name>
</gene>
<evidence type="ECO:0000313" key="3">
    <source>
        <dbReference type="Proteomes" id="UP000501868"/>
    </source>
</evidence>
<dbReference type="SUPFAM" id="SSF56219">
    <property type="entry name" value="DNase I-like"/>
    <property type="match status" value="1"/>
</dbReference>
<feature type="domain" description="LTD" evidence="1">
    <location>
        <begin position="27"/>
        <end position="151"/>
    </location>
</feature>
<dbReference type="Pfam" id="PF04231">
    <property type="entry name" value="Endonuclease_1"/>
    <property type="match status" value="1"/>
</dbReference>
<dbReference type="InterPro" id="IPR059177">
    <property type="entry name" value="GH29D-like_dom"/>
</dbReference>
<organism evidence="2 3">
    <name type="scientific">Priestia megaterium</name>
    <name type="common">Bacillus megaterium</name>
    <dbReference type="NCBI Taxonomy" id="1404"/>
    <lineage>
        <taxon>Bacteria</taxon>
        <taxon>Bacillati</taxon>
        <taxon>Bacillota</taxon>
        <taxon>Bacilli</taxon>
        <taxon>Bacillales</taxon>
        <taxon>Bacillaceae</taxon>
        <taxon>Priestia</taxon>
    </lineage>
</organism>
<evidence type="ECO:0000313" key="2">
    <source>
        <dbReference type="EMBL" id="QIZ10692.1"/>
    </source>
</evidence>
<dbReference type="InterPro" id="IPR001322">
    <property type="entry name" value="Lamin_tail_dom"/>
</dbReference>
<dbReference type="Pfam" id="PF03372">
    <property type="entry name" value="Exo_endo_phos"/>
    <property type="match status" value="1"/>
</dbReference>
<dbReference type="InterPro" id="IPR005135">
    <property type="entry name" value="Endo/exonuclease/phosphatase"/>
</dbReference>
<dbReference type="Pfam" id="PF13290">
    <property type="entry name" value="CHB_HEX_C_1"/>
    <property type="match status" value="2"/>
</dbReference>
<dbReference type="GO" id="GO:0005509">
    <property type="term" value="F:calcium ion binding"/>
    <property type="evidence" value="ECO:0007669"/>
    <property type="project" value="InterPro"/>
</dbReference>
<dbReference type="PANTHER" id="PTHR42834">
    <property type="entry name" value="ENDONUCLEASE/EXONUCLEASE/PHOSPHATASE FAMILY PROTEIN (AFU_ORTHOLOGUE AFUA_3G09210)"/>
    <property type="match status" value="1"/>
</dbReference>
<keyword evidence="2" id="KW-0378">Hydrolase</keyword>
<dbReference type="SUPFAM" id="SSF54060">
    <property type="entry name" value="His-Me finger endonucleases"/>
    <property type="match status" value="1"/>
</dbReference>
<dbReference type="EMBL" id="CP051128">
    <property type="protein sequence ID" value="QIZ10692.1"/>
    <property type="molecule type" value="Genomic_DNA"/>
</dbReference>
<keyword evidence="2" id="KW-0540">Nuclease</keyword>
<dbReference type="InterPro" id="IPR007346">
    <property type="entry name" value="Endonuclease-I"/>
</dbReference>
<sequence>MSRKNKKKLYIILVAIMFISIVLPNFSINSATAATKATDLFISEYIEGTSFNKALELYNGTGAAVKLSEYSLENYSNGATATTFKMSLSSDPSATLASGSTFVISHSDADAAIVAKANLLDAGKTIINWNGDDAVVLKHNGTIIDVIGQVGIDPGTAWGTTVKTLDQTIVRKSSVTAGDSNPNDAFDPVTEWDSLGVNVFTNLGSHTMDGESTPVETKVANVTTSPAAGAVAAGTKVSLATATADAKIHYTTDGTTPTAASIEYTAPIDISADKTIKAIAVKANLENSDVATFAYTVLQASTIAEVRAAALQSNVQTSGVVTAVLGRAIYFQDATAGIVAYTPTNSTTILPGDKITVSGKLTEFSTLLEIEANHENIIVTGKEAVPAAEVLTPVQLQESKEAKLVTVKNVTVEAFSGGNYTVTDVDGTSFQVRPPSSTMLTTGTTYEAITGVLSAFNGVYQLIPRNEGDILLDSSIVQAVIATPGAGLVNTGTLVTLATGTAGATIHYTLDGSEPTTTSPAFTQPIVISKATTIKAVAVKEGMTNSAVATFNYIIQDGPIHIYDIQGKSHNSLLNGKTVSEVEGVVTYIDGTSRFFIQDLVGDGDNSTSDGILVFKTAHGVSIGDRVKVSGKVTEFYGEGFAEKTTTDLTITEIEAATITKIGTAPVPAPIKLGVDRIAPTEIIDNDQFAAFDPEEDAIDFWESIEGMYAQVDDGKVIALQKDGLVWVVPGTYPTNVNPGGLRITATDTNPDRIGVDVRNGSTANKSYRAKMGDYFRGAIKGVVNYGYSNYKLMAQESSLPTLTETPIVRPATKITPATDKITIGTYNVENFSTATPDAKVTKIADAIVTKMKNPDIIGLNEVQDNNGETDNGSVDGAQSAQKIIDKVVALGGPTYVYTEITPVNNQDGGAPGGNIRVAFLYNQDRVSLTAGAPKGTSTQAVGFENGKLTLNPGRIDPTNAAFNASRKPLAAQFDFQGQSVIVVANHFNSKGGDSPLFGKTQPPVLSSEIQRHKIATIVNNFVKDVKAKDANANVVLLGDFNDFEFTKTLEIAKGNELTNMVDFVPENERYNYSYQGNAQELDQILVSNNMAANTTVDILHINSGFMEEHGRASDHDPLIIQTQLKAAEVLPPVTPPESTKVYNLNGFKTKKLTVNNVGADITVSANSIITEGIVIKGSYAKLSGEGLKTATVILSPTALGAVMDLGGLVVKEVVIDNANISQIRGVEQVQEWTVKDGADTSGIKFTNASGVVLPSPIASPPKVNHAPVVSKALPNVSVQVGTPVSVNLSGYFADPDGDALTYTSTVGRVQGSSLTIQTPLEGTINVTVTANDGTKTVSATFTITVTAVPANTVEAYYQAAAGKTGDELKLSLHNIIKTQTKLTYAQVTEALKKTDEDPNNPNNVILLYTNRSQAKTTFGSGVNDWNREHVWAKSHGDFGTSVGPGTDIHHLRPTDASVNSTRGHLDFDNGGNPQGECAECFYDSDSFEPPNRVKGDIARMLMYMDVRYEGDGGELNLELADKVNTYPTPFHGKKSVLLQWSKMDPPDAFEKHRNDVIESIQGNRNPFIDHPEWAESIWPAS</sequence>
<dbReference type="CDD" id="cd04486">
    <property type="entry name" value="YhcR_OBF_like"/>
    <property type="match status" value="1"/>
</dbReference>
<accession>A0A6H1PBA0</accession>
<keyword evidence="2" id="KW-0255">Endonuclease</keyword>